<name>A0AAW1P5Z7_9CHLO</name>
<proteinExistence type="predicted"/>
<keyword evidence="3" id="KW-1185">Reference proteome</keyword>
<organism evidence="2 3">
    <name type="scientific">Symbiochloris irregularis</name>
    <dbReference type="NCBI Taxonomy" id="706552"/>
    <lineage>
        <taxon>Eukaryota</taxon>
        <taxon>Viridiplantae</taxon>
        <taxon>Chlorophyta</taxon>
        <taxon>core chlorophytes</taxon>
        <taxon>Trebouxiophyceae</taxon>
        <taxon>Trebouxiales</taxon>
        <taxon>Trebouxiaceae</taxon>
        <taxon>Symbiochloris</taxon>
    </lineage>
</organism>
<feature type="region of interest" description="Disordered" evidence="1">
    <location>
        <begin position="54"/>
        <end position="95"/>
    </location>
</feature>
<protein>
    <recommendedName>
        <fullName evidence="4">Sel1 repeat family protein</fullName>
    </recommendedName>
</protein>
<dbReference type="EMBL" id="JALJOQ010000052">
    <property type="protein sequence ID" value="KAK9804154.1"/>
    <property type="molecule type" value="Genomic_DNA"/>
</dbReference>
<evidence type="ECO:0000313" key="2">
    <source>
        <dbReference type="EMBL" id="KAK9804154.1"/>
    </source>
</evidence>
<reference evidence="2 3" key="1">
    <citation type="journal article" date="2024" name="Nat. Commun.">
        <title>Phylogenomics reveals the evolutionary origins of lichenization in chlorophyte algae.</title>
        <authorList>
            <person name="Puginier C."/>
            <person name="Libourel C."/>
            <person name="Otte J."/>
            <person name="Skaloud P."/>
            <person name="Haon M."/>
            <person name="Grisel S."/>
            <person name="Petersen M."/>
            <person name="Berrin J.G."/>
            <person name="Delaux P.M."/>
            <person name="Dal Grande F."/>
            <person name="Keller J."/>
        </authorList>
    </citation>
    <scope>NUCLEOTIDE SEQUENCE [LARGE SCALE GENOMIC DNA]</scope>
    <source>
        <strain evidence="2 3">SAG 2036</strain>
    </source>
</reference>
<accession>A0AAW1P5Z7</accession>
<sequence length="95" mass="10468">MHRDGYTAESREVAAKYYRKAARIGKTGDPQGDEVVRHARTNLQLLAMTQEERAAHQAVLDTPADPFPTDPGTRLYHGGTSQAFSAQDVTDPDIE</sequence>
<evidence type="ECO:0008006" key="4">
    <source>
        <dbReference type="Google" id="ProtNLM"/>
    </source>
</evidence>
<comment type="caution">
    <text evidence="2">The sequence shown here is derived from an EMBL/GenBank/DDBJ whole genome shotgun (WGS) entry which is preliminary data.</text>
</comment>
<gene>
    <name evidence="2" type="ORF">WJX73_005861</name>
</gene>
<evidence type="ECO:0000313" key="3">
    <source>
        <dbReference type="Proteomes" id="UP001465755"/>
    </source>
</evidence>
<dbReference type="AlphaFoldDB" id="A0AAW1P5Z7"/>
<feature type="compositionally biased region" description="Polar residues" evidence="1">
    <location>
        <begin position="79"/>
        <end position="88"/>
    </location>
</feature>
<evidence type="ECO:0000256" key="1">
    <source>
        <dbReference type="SAM" id="MobiDB-lite"/>
    </source>
</evidence>
<dbReference type="Proteomes" id="UP001465755">
    <property type="component" value="Unassembled WGS sequence"/>
</dbReference>